<name>A0A7D9IBM7_PARCT</name>
<dbReference type="InterPro" id="IPR011604">
    <property type="entry name" value="PDDEXK-like_dom_sf"/>
</dbReference>
<reference evidence="1" key="1">
    <citation type="submission" date="2020-04" db="EMBL/GenBank/DDBJ databases">
        <authorList>
            <person name="Alioto T."/>
            <person name="Alioto T."/>
            <person name="Gomez Garrido J."/>
        </authorList>
    </citation>
    <scope>NUCLEOTIDE SEQUENCE</scope>
    <source>
        <strain evidence="1">A484AB</strain>
    </source>
</reference>
<dbReference type="OrthoDB" id="5955087at2759"/>
<organism evidence="1 2">
    <name type="scientific">Paramuricea clavata</name>
    <name type="common">Red gorgonian</name>
    <name type="synonym">Violescent sea-whip</name>
    <dbReference type="NCBI Taxonomy" id="317549"/>
    <lineage>
        <taxon>Eukaryota</taxon>
        <taxon>Metazoa</taxon>
        <taxon>Cnidaria</taxon>
        <taxon>Anthozoa</taxon>
        <taxon>Octocorallia</taxon>
        <taxon>Malacalcyonacea</taxon>
        <taxon>Plexauridae</taxon>
        <taxon>Paramuricea</taxon>
    </lineage>
</organism>
<dbReference type="InterPro" id="IPR007527">
    <property type="entry name" value="Znf_SWIM"/>
</dbReference>
<dbReference type="InterPro" id="IPR019080">
    <property type="entry name" value="YqaJ_viral_recombinase"/>
</dbReference>
<dbReference type="EMBL" id="CACRXK020004296">
    <property type="protein sequence ID" value="CAB4002232.1"/>
    <property type="molecule type" value="Genomic_DNA"/>
</dbReference>
<dbReference type="AlphaFoldDB" id="A0A7D9IBM7"/>
<dbReference type="Proteomes" id="UP001152795">
    <property type="component" value="Unassembled WGS sequence"/>
</dbReference>
<dbReference type="Pfam" id="PF09588">
    <property type="entry name" value="YqaJ"/>
    <property type="match status" value="1"/>
</dbReference>
<keyword evidence="2" id="KW-1185">Reference proteome</keyword>
<dbReference type="CDD" id="cd22343">
    <property type="entry name" value="PDDEXK_lambda_exonuclease-like"/>
    <property type="match status" value="1"/>
</dbReference>
<dbReference type="PANTHER" id="PTHR47526:SF3">
    <property type="entry name" value="PHD-TYPE DOMAIN-CONTAINING PROTEIN"/>
    <property type="match status" value="1"/>
</dbReference>
<evidence type="ECO:0000313" key="1">
    <source>
        <dbReference type="EMBL" id="CAB4002232.1"/>
    </source>
</evidence>
<dbReference type="GO" id="GO:0008270">
    <property type="term" value="F:zinc ion binding"/>
    <property type="evidence" value="ECO:0007669"/>
    <property type="project" value="InterPro"/>
</dbReference>
<dbReference type="GO" id="GO:0006281">
    <property type="term" value="P:DNA repair"/>
    <property type="evidence" value="ECO:0007669"/>
    <property type="project" value="UniProtKB-ARBA"/>
</dbReference>
<dbReference type="Gene3D" id="3.90.320.10">
    <property type="match status" value="1"/>
</dbReference>
<gene>
    <name evidence="1" type="ORF">PACLA_8A008537</name>
</gene>
<dbReference type="InterPro" id="IPR011335">
    <property type="entry name" value="Restrct_endonuc-II-like"/>
</dbReference>
<dbReference type="SUPFAM" id="SSF52980">
    <property type="entry name" value="Restriction endonuclease-like"/>
    <property type="match status" value="1"/>
</dbReference>
<dbReference type="PANTHER" id="PTHR47526">
    <property type="entry name" value="ATP-DEPENDENT DNA HELICASE"/>
    <property type="match status" value="1"/>
</dbReference>
<comment type="caution">
    <text evidence="1">The sequence shown here is derived from an EMBL/GenBank/DDBJ whole genome shotgun (WGS) entry which is preliminary data.</text>
</comment>
<accession>A0A7D9IBM7</accession>
<proteinExistence type="predicted"/>
<protein>
    <submittedName>
        <fullName evidence="1">Uncharacterized protein</fullName>
    </submittedName>
</protein>
<evidence type="ECO:0000313" key="2">
    <source>
        <dbReference type="Proteomes" id="UP001152795"/>
    </source>
</evidence>
<dbReference type="PROSITE" id="PS50966">
    <property type="entry name" value="ZF_SWIM"/>
    <property type="match status" value="1"/>
</dbReference>
<sequence>MSSAMPMSSATSSRVLTENDIPGSSFGGKLPALFKKDELRFWLKCRGDSLKGLKTKAQYVKRVEAYIQSGRDKFITDPDKDQIYTKRKQRRLILDEQSNKKQLNGTTVYLSLGWSKDLKRMPFFTRAEMNLFIVNSGKNLTHTPCVQSNFRKATTFLHEEYLKNIFSSTDEKYFYFKAQCHHSFKKNDPPHELKIALCLITGNVKNAQCSCVAGKVGFCNHVLALMMKLCKFSLYNCVTINELDNEIDMQPQYSCTSKLQQWHHKTRGDDIKPEPVMNIMVNKPTTMSDKPETSRGVRCQLYEARNNLKRQTTDEIKFKSALHNINHCIPLATIMQPENNSYIHTKFGESPEGSYASYQLSITEHNFEVCCSTDSVPRSLNTVSLNSPIPGYPSFPISDMQTPTTYTTASSLGKEEKQLLEHLTCDCNKVNDIETQTRDQAESQEWVNQRKFRITASNFGLVKNRKRNHENLVTNLINPKSFTSRHTMHGKKYESVAIQQYEKYMRDSRNPVTVQRSGFVVDLDNPFLGASPDGKVIDYGCSEMYGILEVKCPETKFQVTPLDACSDPAFYLENIDGMPRLKHNHTYYDQVQGQLGVTKDKWCDFVVYTNKGMCIKRFRLNESYWSELKHKLRCFYFEKFLPIAAIEFTK</sequence>